<proteinExistence type="predicted"/>
<keyword evidence="7 11" id="KW-0175">Coiled coil</keyword>
<evidence type="ECO:0000259" key="13">
    <source>
        <dbReference type="PROSITE" id="PS50011"/>
    </source>
</evidence>
<evidence type="ECO:0000256" key="11">
    <source>
        <dbReference type="SAM" id="Coils"/>
    </source>
</evidence>
<keyword evidence="2" id="KW-0723">Serine/threonine-protein kinase</keyword>
<dbReference type="AlphaFoldDB" id="A0A813T9L4"/>
<evidence type="ECO:0000256" key="10">
    <source>
        <dbReference type="PROSITE-ProRule" id="PRU10141"/>
    </source>
</evidence>
<feature type="compositionally biased region" description="Low complexity" evidence="12">
    <location>
        <begin position="13"/>
        <end position="25"/>
    </location>
</feature>
<dbReference type="PANTHER" id="PTHR47167">
    <property type="entry name" value="SERINE/THREONINE-PROTEIN KINASE TAO1-LIKE PROTEIN"/>
    <property type="match status" value="1"/>
</dbReference>
<feature type="compositionally biased region" description="Low complexity" evidence="12">
    <location>
        <begin position="460"/>
        <end position="477"/>
    </location>
</feature>
<evidence type="ECO:0000256" key="7">
    <source>
        <dbReference type="ARBA" id="ARBA00023054"/>
    </source>
</evidence>
<dbReference type="InterPro" id="IPR000719">
    <property type="entry name" value="Prot_kinase_dom"/>
</dbReference>
<feature type="compositionally biased region" description="Polar residues" evidence="12">
    <location>
        <begin position="386"/>
        <end position="401"/>
    </location>
</feature>
<dbReference type="InterPro" id="IPR051234">
    <property type="entry name" value="TAO_STE20_kinase"/>
</dbReference>
<dbReference type="EMBL" id="CAJNOC010000828">
    <property type="protein sequence ID" value="CAF0807581.1"/>
    <property type="molecule type" value="Genomic_DNA"/>
</dbReference>
<evidence type="ECO:0000256" key="3">
    <source>
        <dbReference type="ARBA" id="ARBA00022679"/>
    </source>
</evidence>
<feature type="compositionally biased region" description="Low complexity" evidence="12">
    <location>
        <begin position="1061"/>
        <end position="1080"/>
    </location>
</feature>
<name>A0A813T9L4_9BILA</name>
<evidence type="ECO:0000256" key="1">
    <source>
        <dbReference type="ARBA" id="ARBA00012513"/>
    </source>
</evidence>
<evidence type="ECO:0000313" key="15">
    <source>
        <dbReference type="Proteomes" id="UP000663879"/>
    </source>
</evidence>
<keyword evidence="6 10" id="KW-0067">ATP-binding</keyword>
<accession>A0A813T9L4</accession>
<dbReference type="SUPFAM" id="SSF56112">
    <property type="entry name" value="Protein kinase-like (PK-like)"/>
    <property type="match status" value="1"/>
</dbReference>
<evidence type="ECO:0000313" key="14">
    <source>
        <dbReference type="EMBL" id="CAF0807581.1"/>
    </source>
</evidence>
<dbReference type="PROSITE" id="PS00107">
    <property type="entry name" value="PROTEIN_KINASE_ATP"/>
    <property type="match status" value="1"/>
</dbReference>
<organism evidence="14 15">
    <name type="scientific">Brachionus calyciflorus</name>
    <dbReference type="NCBI Taxonomy" id="104777"/>
    <lineage>
        <taxon>Eukaryota</taxon>
        <taxon>Metazoa</taxon>
        <taxon>Spiralia</taxon>
        <taxon>Gnathifera</taxon>
        <taxon>Rotifera</taxon>
        <taxon>Eurotatoria</taxon>
        <taxon>Monogononta</taxon>
        <taxon>Pseudotrocha</taxon>
        <taxon>Ploima</taxon>
        <taxon>Brachionidae</taxon>
        <taxon>Brachionus</taxon>
    </lineage>
</organism>
<keyword evidence="5" id="KW-0418">Kinase</keyword>
<dbReference type="InterPro" id="IPR008271">
    <property type="entry name" value="Ser/Thr_kinase_AS"/>
</dbReference>
<dbReference type="FunFam" id="1.10.510.10:FF:000030">
    <property type="entry name" value="Serine/threonine-protein kinase TAO2, putative"/>
    <property type="match status" value="1"/>
</dbReference>
<dbReference type="Proteomes" id="UP000663879">
    <property type="component" value="Unassembled WGS sequence"/>
</dbReference>
<comment type="caution">
    <text evidence="14">The sequence shown here is derived from an EMBL/GenBank/DDBJ whole genome shotgun (WGS) entry which is preliminary data.</text>
</comment>
<sequence>MPTPFHLSGGLGNDNTTTGNNIGQTNSPSVALNSNFIVQIDRDDPSKLFTELTEIGHGNFGAVYFGKNVKTNEIVAIKMMNYGGKQSSEKWQEIQKELKFIKELSHPHCVSYKGCYIKDHYAWLVMEYCLGSTSDLLEVHKKPLAEKEIATIMRDSLDGLDYLHSKSYIHRDIKAGNILLTDDGTVKLADFGSASFISPANSFVGTPYWMSPEVILAMDEGQYDTKVDIWSLGITCIELAERKPPLYNMNAMSALYHIAQNDSPTLSLQNNTDGSQWSVEFKNFVDLCLKKSSQNRPSANELLKNDFILKFSDRLALVDLIRKTKDIVRDLDNLQYRKMKKIIMVDSSSSSVSGTGDSSQFNSSKNDRLGSESGASSILNLKNDGSETSHNSHIGDTSSQLDDYENDEIEGDENESSLLEDNLTKMIKATQDMSLDSKSNSTDRITGDNSNKKRSATLGSVKSNNSTSKVISSSSLNQNNISSYSDQIIETINNYSLNNSSRVDSAQKLNTSQLQLNQPRTSSISSSSNQEIINFGDSLKRRTAAGETFQQPPHPTGFATIKTTQAIVSEEQSQRECQDVIEFQNLKRQHAKLLKILETKLRTEIDELKFRSEKEYNQEVLQFTKELDNLRTRQSKEIEELKRYKMNEEKKFICNTKDSNAKELKRYIHELDIEYKRSKEDFKKELSTQKNLSSKERDEKIKLAKERLHNDAKIKEEKKRKNLDMTSTEELCLLQRKHLLITHKKELEILTNEINEQKLGLSRNHGLLNNHLNAYYLVKQRHLATMQKRKQEFMEKEISEEITNYKNYCERRRRDLKKKHAHETKQHPKNLKQQQANIRKLYKHQYSTQNKQFKTYIEEIMSKTPKDQLKDKLEQIKEEQNRKFSLLYEHYKTNVEAVYQQQNFKLNSTQQLEQDQLNEDLDKQMKLLYQSHSNRKQAQAITFMRENELLDTEKNQKFKELEMKILSENDEFDRNSQTRINALKDEQKEQLDRFDKECFEKYSISINQNQQNHRLSMYNMTPSNNSASYSTYFSGVTDTNFSSPNMNNKSSRASISVLPNSTQSPALPGSSSSSAVSSISNSNPNYYYQQQNYFPQVNQSILTSVPYHQDQYYQQYQQVYQDAPQGQTTHYYSDPNYQQAMGNYVNNSDAFNHPLSRMNSSVSNKNSNTPSRRNSTAFH</sequence>
<evidence type="ECO:0000256" key="4">
    <source>
        <dbReference type="ARBA" id="ARBA00022741"/>
    </source>
</evidence>
<keyword evidence="4 10" id="KW-0547">Nucleotide-binding</keyword>
<dbReference type="InterPro" id="IPR011009">
    <property type="entry name" value="Kinase-like_dom_sf"/>
</dbReference>
<feature type="region of interest" description="Disordered" evidence="12">
    <location>
        <begin position="1058"/>
        <end position="1080"/>
    </location>
</feature>
<feature type="compositionally biased region" description="Polar residues" evidence="12">
    <location>
        <begin position="1157"/>
        <end position="1179"/>
    </location>
</feature>
<feature type="region of interest" description="Disordered" evidence="12">
    <location>
        <begin position="431"/>
        <end position="477"/>
    </location>
</feature>
<dbReference type="GO" id="GO:0005524">
    <property type="term" value="F:ATP binding"/>
    <property type="evidence" value="ECO:0007669"/>
    <property type="project" value="UniProtKB-UniRule"/>
</dbReference>
<dbReference type="InterPro" id="IPR017441">
    <property type="entry name" value="Protein_kinase_ATP_BS"/>
</dbReference>
<dbReference type="PANTHER" id="PTHR47167:SF4">
    <property type="entry name" value="SERINE_THREONINE-PROTEIN KINASE TAO"/>
    <property type="match status" value="1"/>
</dbReference>
<protein>
    <recommendedName>
        <fullName evidence="1">non-specific serine/threonine protein kinase</fullName>
        <ecNumber evidence="1">2.7.11.1</ecNumber>
    </recommendedName>
</protein>
<evidence type="ECO:0000256" key="6">
    <source>
        <dbReference type="ARBA" id="ARBA00022840"/>
    </source>
</evidence>
<dbReference type="Pfam" id="PF00069">
    <property type="entry name" value="Pkinase"/>
    <property type="match status" value="1"/>
</dbReference>
<dbReference type="OrthoDB" id="10016527at2759"/>
<dbReference type="GO" id="GO:0004674">
    <property type="term" value="F:protein serine/threonine kinase activity"/>
    <property type="evidence" value="ECO:0007669"/>
    <property type="project" value="UniProtKB-KW"/>
</dbReference>
<evidence type="ECO:0000256" key="5">
    <source>
        <dbReference type="ARBA" id="ARBA00022777"/>
    </source>
</evidence>
<feature type="compositionally biased region" description="Low complexity" evidence="12">
    <location>
        <begin position="348"/>
        <end position="359"/>
    </location>
</feature>
<feature type="compositionally biased region" description="Acidic residues" evidence="12">
    <location>
        <begin position="402"/>
        <end position="415"/>
    </location>
</feature>
<keyword evidence="3" id="KW-0808">Transferase</keyword>
<dbReference type="Gene3D" id="1.10.510.10">
    <property type="entry name" value="Transferase(Phosphotransferase) domain 1"/>
    <property type="match status" value="1"/>
</dbReference>
<dbReference type="PROSITE" id="PS00108">
    <property type="entry name" value="PROTEIN_KINASE_ST"/>
    <property type="match status" value="1"/>
</dbReference>
<dbReference type="EC" id="2.7.11.1" evidence="1"/>
<comment type="catalytic activity">
    <reaction evidence="9">
        <text>L-seryl-[protein] + ATP = O-phospho-L-seryl-[protein] + ADP + H(+)</text>
        <dbReference type="Rhea" id="RHEA:17989"/>
        <dbReference type="Rhea" id="RHEA-COMP:9863"/>
        <dbReference type="Rhea" id="RHEA-COMP:11604"/>
        <dbReference type="ChEBI" id="CHEBI:15378"/>
        <dbReference type="ChEBI" id="CHEBI:29999"/>
        <dbReference type="ChEBI" id="CHEBI:30616"/>
        <dbReference type="ChEBI" id="CHEBI:83421"/>
        <dbReference type="ChEBI" id="CHEBI:456216"/>
        <dbReference type="EC" id="2.7.11.1"/>
    </reaction>
</comment>
<feature type="domain" description="Protein kinase" evidence="13">
    <location>
        <begin position="49"/>
        <end position="308"/>
    </location>
</feature>
<feature type="coiled-coil region" evidence="11">
    <location>
        <begin position="613"/>
        <end position="681"/>
    </location>
</feature>
<comment type="catalytic activity">
    <reaction evidence="8">
        <text>L-threonyl-[protein] + ATP = O-phospho-L-threonyl-[protein] + ADP + H(+)</text>
        <dbReference type="Rhea" id="RHEA:46608"/>
        <dbReference type="Rhea" id="RHEA-COMP:11060"/>
        <dbReference type="Rhea" id="RHEA-COMP:11605"/>
        <dbReference type="ChEBI" id="CHEBI:15378"/>
        <dbReference type="ChEBI" id="CHEBI:30013"/>
        <dbReference type="ChEBI" id="CHEBI:30616"/>
        <dbReference type="ChEBI" id="CHEBI:61977"/>
        <dbReference type="ChEBI" id="CHEBI:456216"/>
        <dbReference type="EC" id="2.7.11.1"/>
    </reaction>
</comment>
<feature type="compositionally biased region" description="Polar residues" evidence="12">
    <location>
        <begin position="431"/>
        <end position="449"/>
    </location>
</feature>
<feature type="region of interest" description="Disordered" evidence="12">
    <location>
        <begin position="1"/>
        <end position="25"/>
    </location>
</feature>
<feature type="binding site" evidence="10">
    <location>
        <position position="78"/>
    </location>
    <ligand>
        <name>ATP</name>
        <dbReference type="ChEBI" id="CHEBI:30616"/>
    </ligand>
</feature>
<keyword evidence="15" id="KW-1185">Reference proteome</keyword>
<evidence type="ECO:0000256" key="12">
    <source>
        <dbReference type="SAM" id="MobiDB-lite"/>
    </source>
</evidence>
<gene>
    <name evidence="14" type="ORF">OXX778_LOCUS6801</name>
</gene>
<evidence type="ECO:0000256" key="2">
    <source>
        <dbReference type="ARBA" id="ARBA00022527"/>
    </source>
</evidence>
<dbReference type="GO" id="GO:0005737">
    <property type="term" value="C:cytoplasm"/>
    <property type="evidence" value="ECO:0007669"/>
    <property type="project" value="TreeGrafter"/>
</dbReference>
<dbReference type="PROSITE" id="PS50011">
    <property type="entry name" value="PROTEIN_KINASE_DOM"/>
    <property type="match status" value="1"/>
</dbReference>
<feature type="region of interest" description="Disordered" evidence="12">
    <location>
        <begin position="348"/>
        <end position="419"/>
    </location>
</feature>
<reference evidence="14" key="1">
    <citation type="submission" date="2021-02" db="EMBL/GenBank/DDBJ databases">
        <authorList>
            <person name="Nowell W R."/>
        </authorList>
    </citation>
    <scope>NUCLEOTIDE SEQUENCE</scope>
    <source>
        <strain evidence="14">Ploen Becks lab</strain>
    </source>
</reference>
<feature type="region of interest" description="Disordered" evidence="12">
    <location>
        <begin position="1148"/>
        <end position="1179"/>
    </location>
</feature>
<evidence type="ECO:0000256" key="8">
    <source>
        <dbReference type="ARBA" id="ARBA00047899"/>
    </source>
</evidence>
<dbReference type="SMART" id="SM00220">
    <property type="entry name" value="S_TKc"/>
    <property type="match status" value="1"/>
</dbReference>
<evidence type="ECO:0000256" key="9">
    <source>
        <dbReference type="ARBA" id="ARBA00048679"/>
    </source>
</evidence>
<dbReference type="Gene3D" id="3.30.200.20">
    <property type="entry name" value="Phosphorylase Kinase, domain 1"/>
    <property type="match status" value="1"/>
</dbReference>